<proteinExistence type="predicted"/>
<dbReference type="AlphaFoldDB" id="A0A7W9DZ74"/>
<evidence type="ECO:0000313" key="4">
    <source>
        <dbReference type="Proteomes" id="UP000537204"/>
    </source>
</evidence>
<reference evidence="3 4" key="1">
    <citation type="submission" date="2020-08" db="EMBL/GenBank/DDBJ databases">
        <title>Genomic Encyclopedia of Type Strains, Phase IV (KMG-V): Genome sequencing to study the core and pangenomes of soil and plant-associated prokaryotes.</title>
        <authorList>
            <person name="Whitman W."/>
        </authorList>
    </citation>
    <scope>NUCLEOTIDE SEQUENCE [LARGE SCALE GENOMIC DNA]</scope>
    <source>
        <strain evidence="3 4">S3M1</strain>
    </source>
</reference>
<sequence length="302" mass="34239">MLDRKDPVNKGDRNKIYFLIVVIAALLGTNAFLYFKDKHEKERFVTTNTEKERLKLEVEKIEVEFDKVNTMNVALTDKLQKEQALARAKISSLKQSLQRGEVTQAELAAAQNELKKLRAFLSDYKEDFSRLEKENTFLKAERDSLVKSVSSVSAKANALEKKNSELSAKVKSGAALKAFNVNLLAFKVKNSGKNVEVTRASTAKKLVTYFNIIPNQLATKDYHKIYIRVFDPSGNLIADEQNMFEAEGQEMQFSDMITISYNNDNTAYTMEWVNPRPFVKGTYSILLYANGFTMGKAAITLR</sequence>
<dbReference type="EMBL" id="JACHCE010000003">
    <property type="protein sequence ID" value="MBB5636773.1"/>
    <property type="molecule type" value="Genomic_DNA"/>
</dbReference>
<name>A0A7W9DZ74_9SPHI</name>
<keyword evidence="2" id="KW-0812">Transmembrane</keyword>
<organism evidence="3 4">
    <name type="scientific">Pedobacter cryoconitis</name>
    <dbReference type="NCBI Taxonomy" id="188932"/>
    <lineage>
        <taxon>Bacteria</taxon>
        <taxon>Pseudomonadati</taxon>
        <taxon>Bacteroidota</taxon>
        <taxon>Sphingobacteriia</taxon>
        <taxon>Sphingobacteriales</taxon>
        <taxon>Sphingobacteriaceae</taxon>
        <taxon>Pedobacter</taxon>
    </lineage>
</organism>
<keyword evidence="1" id="KW-0175">Coiled coil</keyword>
<accession>A0A7W9DZ74</accession>
<keyword evidence="2" id="KW-1133">Transmembrane helix</keyword>
<protein>
    <submittedName>
        <fullName evidence="3">Regulator of replication initiation timing</fullName>
    </submittedName>
</protein>
<evidence type="ECO:0000256" key="1">
    <source>
        <dbReference type="SAM" id="Coils"/>
    </source>
</evidence>
<comment type="caution">
    <text evidence="3">The sequence shown here is derived from an EMBL/GenBank/DDBJ whole genome shotgun (WGS) entry which is preliminary data.</text>
</comment>
<feature type="transmembrane region" description="Helical" evidence="2">
    <location>
        <begin position="16"/>
        <end position="35"/>
    </location>
</feature>
<gene>
    <name evidence="3" type="ORF">HDE68_002674</name>
</gene>
<dbReference type="Proteomes" id="UP000537204">
    <property type="component" value="Unassembled WGS sequence"/>
</dbReference>
<evidence type="ECO:0000313" key="3">
    <source>
        <dbReference type="EMBL" id="MBB5636773.1"/>
    </source>
</evidence>
<dbReference type="RefSeq" id="WP_183882622.1">
    <property type="nucleotide sequence ID" value="NZ_JACHCD010000007.1"/>
</dbReference>
<feature type="coiled-coil region" evidence="1">
    <location>
        <begin position="107"/>
        <end position="169"/>
    </location>
</feature>
<keyword evidence="2" id="KW-0472">Membrane</keyword>
<evidence type="ECO:0000256" key="2">
    <source>
        <dbReference type="SAM" id="Phobius"/>
    </source>
</evidence>